<dbReference type="InterPro" id="IPR001117">
    <property type="entry name" value="Cu-oxidase_2nd"/>
</dbReference>
<dbReference type="Gene3D" id="2.60.40.420">
    <property type="entry name" value="Cupredoxins - blue copper proteins"/>
    <property type="match status" value="3"/>
</dbReference>
<dbReference type="PANTHER" id="PTHR11709">
    <property type="entry name" value="MULTI-COPPER OXIDASE"/>
    <property type="match status" value="1"/>
</dbReference>
<evidence type="ECO:0000256" key="2">
    <source>
        <dbReference type="ARBA" id="ARBA00022723"/>
    </source>
</evidence>
<dbReference type="FunFam" id="2.60.40.420:FF:000038">
    <property type="entry name" value="Extracellular dihydrogeodin oxidase/laccase"/>
    <property type="match status" value="1"/>
</dbReference>
<dbReference type="CDD" id="cd13854">
    <property type="entry name" value="CuRO_1_MaLCC_like"/>
    <property type="match status" value="1"/>
</dbReference>
<evidence type="ECO:0000313" key="11">
    <source>
        <dbReference type="EMBL" id="KAK0628829.1"/>
    </source>
</evidence>
<organism evidence="11 12">
    <name type="scientific">Bombardia bombarda</name>
    <dbReference type="NCBI Taxonomy" id="252184"/>
    <lineage>
        <taxon>Eukaryota</taxon>
        <taxon>Fungi</taxon>
        <taxon>Dikarya</taxon>
        <taxon>Ascomycota</taxon>
        <taxon>Pezizomycotina</taxon>
        <taxon>Sordariomycetes</taxon>
        <taxon>Sordariomycetidae</taxon>
        <taxon>Sordariales</taxon>
        <taxon>Lasiosphaeriaceae</taxon>
        <taxon>Bombardia</taxon>
    </lineage>
</organism>
<feature type="chain" id="PRO_5041344934" evidence="7">
    <location>
        <begin position="19"/>
        <end position="567"/>
    </location>
</feature>
<feature type="domain" description="Plastocyanin-like" evidence="10">
    <location>
        <begin position="67"/>
        <end position="182"/>
    </location>
</feature>
<dbReference type="PANTHER" id="PTHR11709:SF502">
    <property type="entry name" value="MULTICOPPER OXIDASE"/>
    <property type="match status" value="1"/>
</dbReference>
<keyword evidence="7" id="KW-0732">Signal</keyword>
<feature type="domain" description="Plastocyanin-like" evidence="9">
    <location>
        <begin position="428"/>
        <end position="537"/>
    </location>
</feature>
<dbReference type="Proteomes" id="UP001174934">
    <property type="component" value="Unassembled WGS sequence"/>
</dbReference>
<evidence type="ECO:0000256" key="6">
    <source>
        <dbReference type="ARBA" id="ARBA00023180"/>
    </source>
</evidence>
<gene>
    <name evidence="11" type="ORF">B0T17DRAFT_488889</name>
</gene>
<keyword evidence="3" id="KW-0677">Repeat</keyword>
<dbReference type="InterPro" id="IPR045087">
    <property type="entry name" value="Cu-oxidase_fam"/>
</dbReference>
<dbReference type="CDD" id="cd13901">
    <property type="entry name" value="CuRO_3_MaLCC_like"/>
    <property type="match status" value="1"/>
</dbReference>
<keyword evidence="5" id="KW-0186">Copper</keyword>
<protein>
    <submittedName>
        <fullName evidence="11">Cupredoxin</fullName>
    </submittedName>
</protein>
<accession>A0AA39X7M8</accession>
<keyword evidence="12" id="KW-1185">Reference proteome</keyword>
<sequence>MRFSSSLVAFLGASLAAAAPASFEDVEKRACTNTATARNCWGANSITDNTETVWPSTGVTRTYNFNVAYATLSPDGVAKKMMVVNGQYPGPTIEGNWGDTISVRVCNSLPTNGTGIHFHGVRQLNTNYADGTISQTECPIAPGDCHTYVWQATQYGSSWYHSHYSLQYGEGLLGPIVIHGPNTANYDIDLGPVLIQDYYHESVFALAAQPLTYILGVPPVAVNGLINGKNNYSGSGKRAELHFTPGKKHLLRLVNTGSEMIFRFGIDNHKMTVVAMDWVPIVPYVTDTILLAVGQRFDVIVEANQTAADYYARAVPMTTCFAINLMAGDIRAIIRYNASSTANPSITTSIPWLYLDTCRDENLDNLVPYVAHDVGASNVQETLDIMYLPATNESLALRWQLGGEAPYRPPKNNPVVKQMFDTPTAAVPAAWAPIDLSNLTGTQWVYLVIESFLPLPHPIHLHGHDTYVLLRGGGLFLDSILEIQDVNPPRRDTVTVPQNGFLVLAFKTDNPGAWLLHCHIQWHLNGGFGLSILERPRSEVRSVNTGAQTEINRVCSRWAASGLENLY</sequence>
<keyword evidence="6" id="KW-0325">Glycoprotein</keyword>
<dbReference type="InterPro" id="IPR011706">
    <property type="entry name" value="Cu-oxidase_C"/>
</dbReference>
<dbReference type="InterPro" id="IPR011707">
    <property type="entry name" value="Cu-oxidase-like_N"/>
</dbReference>
<feature type="signal peptide" evidence="7">
    <location>
        <begin position="1"/>
        <end position="18"/>
    </location>
</feature>
<proteinExistence type="inferred from homology"/>
<dbReference type="CDD" id="cd13880">
    <property type="entry name" value="CuRO_2_MaLCC_like"/>
    <property type="match status" value="1"/>
</dbReference>
<feature type="domain" description="Plastocyanin-like" evidence="8">
    <location>
        <begin position="192"/>
        <end position="338"/>
    </location>
</feature>
<evidence type="ECO:0000256" key="7">
    <source>
        <dbReference type="SAM" id="SignalP"/>
    </source>
</evidence>
<keyword evidence="2" id="KW-0479">Metal-binding</keyword>
<dbReference type="GO" id="GO:0016491">
    <property type="term" value="F:oxidoreductase activity"/>
    <property type="evidence" value="ECO:0007669"/>
    <property type="project" value="UniProtKB-KW"/>
</dbReference>
<dbReference type="GO" id="GO:0005507">
    <property type="term" value="F:copper ion binding"/>
    <property type="evidence" value="ECO:0007669"/>
    <property type="project" value="InterPro"/>
</dbReference>
<evidence type="ECO:0000256" key="4">
    <source>
        <dbReference type="ARBA" id="ARBA00023002"/>
    </source>
</evidence>
<dbReference type="SUPFAM" id="SSF49503">
    <property type="entry name" value="Cupredoxins"/>
    <property type="match status" value="3"/>
</dbReference>
<evidence type="ECO:0000313" key="12">
    <source>
        <dbReference type="Proteomes" id="UP001174934"/>
    </source>
</evidence>
<evidence type="ECO:0000256" key="1">
    <source>
        <dbReference type="ARBA" id="ARBA00010609"/>
    </source>
</evidence>
<evidence type="ECO:0000259" key="8">
    <source>
        <dbReference type="Pfam" id="PF00394"/>
    </source>
</evidence>
<dbReference type="EMBL" id="JAULSR010000002">
    <property type="protein sequence ID" value="KAK0628829.1"/>
    <property type="molecule type" value="Genomic_DNA"/>
</dbReference>
<evidence type="ECO:0000259" key="9">
    <source>
        <dbReference type="Pfam" id="PF07731"/>
    </source>
</evidence>
<evidence type="ECO:0000259" key="10">
    <source>
        <dbReference type="Pfam" id="PF07732"/>
    </source>
</evidence>
<evidence type="ECO:0000256" key="5">
    <source>
        <dbReference type="ARBA" id="ARBA00023008"/>
    </source>
</evidence>
<dbReference type="AlphaFoldDB" id="A0AA39X7M8"/>
<comment type="similarity">
    <text evidence="1">Belongs to the multicopper oxidase family.</text>
</comment>
<reference evidence="11" key="1">
    <citation type="submission" date="2023-06" db="EMBL/GenBank/DDBJ databases">
        <title>Genome-scale phylogeny and comparative genomics of the fungal order Sordariales.</title>
        <authorList>
            <consortium name="Lawrence Berkeley National Laboratory"/>
            <person name="Hensen N."/>
            <person name="Bonometti L."/>
            <person name="Westerberg I."/>
            <person name="Brannstrom I.O."/>
            <person name="Guillou S."/>
            <person name="Cros-Aarteil S."/>
            <person name="Calhoun S."/>
            <person name="Haridas S."/>
            <person name="Kuo A."/>
            <person name="Mondo S."/>
            <person name="Pangilinan J."/>
            <person name="Riley R."/>
            <person name="LaButti K."/>
            <person name="Andreopoulos B."/>
            <person name="Lipzen A."/>
            <person name="Chen C."/>
            <person name="Yanf M."/>
            <person name="Daum C."/>
            <person name="Ng V."/>
            <person name="Clum A."/>
            <person name="Steindorff A."/>
            <person name="Ohm R."/>
            <person name="Martin F."/>
            <person name="Silar P."/>
            <person name="Natvig D."/>
            <person name="Lalanne C."/>
            <person name="Gautier V."/>
            <person name="Ament-velasquez S.L."/>
            <person name="Kruys A."/>
            <person name="Hutchinson M.I."/>
            <person name="Powell A.J."/>
            <person name="Barry K."/>
            <person name="Miller A.N."/>
            <person name="Grigoriev I.V."/>
            <person name="Debuchy R."/>
            <person name="Gladieux P."/>
            <person name="Thoren M.H."/>
            <person name="Johannesson H."/>
        </authorList>
    </citation>
    <scope>NUCLEOTIDE SEQUENCE</scope>
    <source>
        <strain evidence="11">SMH3391-2</strain>
    </source>
</reference>
<dbReference type="InterPro" id="IPR008972">
    <property type="entry name" value="Cupredoxin"/>
</dbReference>
<name>A0AA39X7M8_9PEZI</name>
<keyword evidence="4" id="KW-0560">Oxidoreductase</keyword>
<comment type="caution">
    <text evidence="11">The sequence shown here is derived from an EMBL/GenBank/DDBJ whole genome shotgun (WGS) entry which is preliminary data.</text>
</comment>
<evidence type="ECO:0000256" key="3">
    <source>
        <dbReference type="ARBA" id="ARBA00022737"/>
    </source>
</evidence>
<dbReference type="Pfam" id="PF00394">
    <property type="entry name" value="Cu-oxidase"/>
    <property type="match status" value="1"/>
</dbReference>
<dbReference type="Pfam" id="PF07732">
    <property type="entry name" value="Cu-oxidase_3"/>
    <property type="match status" value="1"/>
</dbReference>
<dbReference type="FunFam" id="2.60.40.420:FF:000021">
    <property type="entry name" value="Extracellular dihydrogeodin oxidase/laccase"/>
    <property type="match status" value="1"/>
</dbReference>
<dbReference type="Pfam" id="PF07731">
    <property type="entry name" value="Cu-oxidase_2"/>
    <property type="match status" value="1"/>
</dbReference>